<keyword evidence="1" id="KW-0812">Transmembrane</keyword>
<evidence type="ECO:0000313" key="2">
    <source>
        <dbReference type="EMBL" id="MEQ4481444.1"/>
    </source>
</evidence>
<comment type="caution">
    <text evidence="2">The sequence shown here is derived from an EMBL/GenBank/DDBJ whole genome shotgun (WGS) entry which is preliminary data.</text>
</comment>
<evidence type="ECO:0000313" key="3">
    <source>
        <dbReference type="Proteomes" id="UP001493487"/>
    </source>
</evidence>
<protein>
    <submittedName>
        <fullName evidence="2">Uncharacterized protein</fullName>
    </submittedName>
</protein>
<accession>A0ABV1KMZ4</accession>
<name>A0ABV1KMZ4_9BACL</name>
<sequence length="472" mass="54012">MEKLKYDISRYLCAAAEISPKFRSKVFEQILHNTVRYVAPSYGVDVPLVVKHCLRGHTRDFIVDALISVAVLWTFIGTFKSHGIFSGIPYFVYSLVSFPLLLAFLLKWLNLYVGFRVVVKDLKNDQHNMNGKKSFMESQYEQRLQQLEKLQEGNIAYYSGYSPFVGAGVRLGGWSFVCGTAKRGITKSEHVVISLPDLYRHINKSMNSLHIPHLSIKDMIYVDGKSIRNDSRFLSNPYEAPSTHVADFLIDEYKVKQEENVRYYQTVQVLGWQGNFVFSSFFRISKNDQHLFVEANYYLLPPLESVYYEIDRLHSSIPVGILVKMALSSIIPAIISLPTAPLRAVRSGSAFFASWKEKKETKKQIDEDQRFDYGAYESLREMAATNKLQNFFQQSDVDMYRKQIERCFTDSIMEFLESQGVDISEFVQRKETVINQGIMVNGGSFTAENVSVGNQAQMLIHQAKNVVQNSSV</sequence>
<keyword evidence="1" id="KW-0472">Membrane</keyword>
<proteinExistence type="predicted"/>
<dbReference type="RefSeq" id="WP_232182051.1">
    <property type="nucleotide sequence ID" value="NZ_JAIOAP010000001.1"/>
</dbReference>
<organism evidence="2 3">
    <name type="scientific">Cohnella silvisoli</name>
    <dbReference type="NCBI Taxonomy" id="2873699"/>
    <lineage>
        <taxon>Bacteria</taxon>
        <taxon>Bacillati</taxon>
        <taxon>Bacillota</taxon>
        <taxon>Bacilli</taxon>
        <taxon>Bacillales</taxon>
        <taxon>Paenibacillaceae</taxon>
        <taxon>Cohnella</taxon>
    </lineage>
</organism>
<evidence type="ECO:0000256" key="1">
    <source>
        <dbReference type="SAM" id="Phobius"/>
    </source>
</evidence>
<keyword evidence="1" id="KW-1133">Transmembrane helix</keyword>
<reference evidence="2 3" key="1">
    <citation type="journal article" date="2023" name="Genome Announc.">
        <title>Pan-Genome Analyses of the Genus Cohnella and Proposal of the Novel Species Cohnella silvisoli sp. nov., Isolated from Forest Soil.</title>
        <authorList>
            <person name="Wang C."/>
            <person name="Mao L."/>
            <person name="Bao G."/>
            <person name="Zhu H."/>
        </authorList>
    </citation>
    <scope>NUCLEOTIDE SEQUENCE [LARGE SCALE GENOMIC DNA]</scope>
    <source>
        <strain evidence="2 3">NL03-T5-1</strain>
    </source>
</reference>
<feature type="transmembrane region" description="Helical" evidence="1">
    <location>
        <begin position="91"/>
        <end position="113"/>
    </location>
</feature>
<dbReference type="EMBL" id="JASKHM010000001">
    <property type="protein sequence ID" value="MEQ4481444.1"/>
    <property type="molecule type" value="Genomic_DNA"/>
</dbReference>
<gene>
    <name evidence="2" type="ORF">QJS35_03430</name>
</gene>
<feature type="transmembrane region" description="Helical" evidence="1">
    <location>
        <begin position="61"/>
        <end position="79"/>
    </location>
</feature>
<keyword evidence="3" id="KW-1185">Reference proteome</keyword>
<dbReference type="Proteomes" id="UP001493487">
    <property type="component" value="Unassembled WGS sequence"/>
</dbReference>